<evidence type="ECO:0000313" key="1">
    <source>
        <dbReference type="EMBL" id="CAE7508439.1"/>
    </source>
</evidence>
<reference evidence="1" key="1">
    <citation type="submission" date="2021-02" db="EMBL/GenBank/DDBJ databases">
        <authorList>
            <person name="Dougan E. K."/>
            <person name="Rhodes N."/>
            <person name="Thang M."/>
            <person name="Chan C."/>
        </authorList>
    </citation>
    <scope>NUCLEOTIDE SEQUENCE</scope>
</reference>
<proteinExistence type="predicted"/>
<dbReference type="OrthoDB" id="431602at2759"/>
<dbReference type="Proteomes" id="UP000649617">
    <property type="component" value="Unassembled WGS sequence"/>
</dbReference>
<gene>
    <name evidence="1" type="ORF">SPIL2461_LOCUS13201</name>
</gene>
<name>A0A812SXT0_SYMPI</name>
<evidence type="ECO:0000313" key="2">
    <source>
        <dbReference type="Proteomes" id="UP000649617"/>
    </source>
</evidence>
<organism evidence="1 2">
    <name type="scientific">Symbiodinium pilosum</name>
    <name type="common">Dinoflagellate</name>
    <dbReference type="NCBI Taxonomy" id="2952"/>
    <lineage>
        <taxon>Eukaryota</taxon>
        <taxon>Sar</taxon>
        <taxon>Alveolata</taxon>
        <taxon>Dinophyceae</taxon>
        <taxon>Suessiales</taxon>
        <taxon>Symbiodiniaceae</taxon>
        <taxon>Symbiodinium</taxon>
    </lineage>
</organism>
<comment type="caution">
    <text evidence="1">The sequence shown here is derived from an EMBL/GenBank/DDBJ whole genome shotgun (WGS) entry which is preliminary data.</text>
</comment>
<dbReference type="AlphaFoldDB" id="A0A812SXT0"/>
<protein>
    <submittedName>
        <fullName evidence="1">Uncharacterized protein</fullName>
    </submittedName>
</protein>
<accession>A0A812SXT0</accession>
<keyword evidence="2" id="KW-1185">Reference proteome</keyword>
<sequence length="1110" mass="122550">MEVLRQELLQYGAQTIRAGESYHARERTDVGEENEEEQLIALRMSGEEQVAQRVVSRVLHLQQPSWEGEGPLEAAPYLLCLGLVGISILAGYKYSSVHVEVPSDYEFGIDHQEAIVKLVYSDATRESCERADYNVPMAFTQNSSVASTLGPSPLASGAVLRVPTGGTNALVRELQWPHLTFMHGGSYELCYSPDGTFDGDEWKNNIVPVQITVIGVSSQCLTDGCLARERWDCYLFYGGEDISSCRIDFRLFGGGREGWSVQLGGVSRISWSQSWGDDAFVAGDFVPAARQECSNVITGQSIVPETQLFQAFSWAPPFGSGLNADASTAATLPGLKSEFATKSFTITACYCPNYDGPDPTTDACDNAGEFIQPIGVIYYWMIRICDVDTYTSCGSTSEPPFMRVLPQQPFVLRVECPPGGTSCSPANDNRIKLLPGTPPPGPDGIVRIEVPERAIWEPQSRCKIEQSMTSDIGWFPPLEYDEFGLLLAGDAYLRGGDRRDYKFWANPAMMGLMPMASKVEVCYCDDNCANSFNFFKVGEIRAAESAGVARWTKPPNQGGLIQEIETVQYVTKPGALTLYGGIQSDFSDGMHPYDSIPWRKKTTLKLVPFDNWAAYAGAGGAQVTLEQHLNLDRADSEDVKRPTLESRMALNTACVNGTFNAEYYNGPSSADLAREYLAWVEPGPSNYLPFSGVENDQSFNAWRSGVFLVCYCAMLDPEDLCQSPAFYINAARLMFRGPMTDIRLDLPSNFVVRIDLEGWGFSDTDSIRLISMTQTCRENANDPRGVDVYRLGCPGRNSSSCRKPDVKEDIPVYVISADRTGIYITDISVGESQSILTFSGDITAELLDGDAITIDESSIILNNKNYTLWNIAEQHVVSKLSGFYGYADEPSVKRLSIPVGWSDGDAPQFSFVQGRGRWARRNRQNRRKTAPVLIFLQLSQIGGVHAKELAQRHPCCLAAQEEIKVDFSATVKICWGAFDEGRQQYYGEAGVLQFSSPTFMADAGVYLTTRLQGGIGQAVLSFSPSTGTTFYKAFHTPLVRLLFKEVDFMLEPLLAGALEQPDDLQAMPDELQVAMENATQAICGQLFTEMWTNDDFLFLVDVIMDRSTQT</sequence>
<dbReference type="EMBL" id="CAJNIZ010028458">
    <property type="protein sequence ID" value="CAE7508439.1"/>
    <property type="molecule type" value="Genomic_DNA"/>
</dbReference>